<accession>A0A3B0ZWU5</accession>
<evidence type="ECO:0000313" key="2">
    <source>
        <dbReference type="EMBL" id="VAW90409.1"/>
    </source>
</evidence>
<protein>
    <submittedName>
        <fullName evidence="2">Uncharacterized protein</fullName>
    </submittedName>
</protein>
<feature type="compositionally biased region" description="Basic and acidic residues" evidence="1">
    <location>
        <begin position="7"/>
        <end position="21"/>
    </location>
</feature>
<evidence type="ECO:0000256" key="1">
    <source>
        <dbReference type="SAM" id="MobiDB-lite"/>
    </source>
</evidence>
<organism evidence="2">
    <name type="scientific">hydrothermal vent metagenome</name>
    <dbReference type="NCBI Taxonomy" id="652676"/>
    <lineage>
        <taxon>unclassified sequences</taxon>
        <taxon>metagenomes</taxon>
        <taxon>ecological metagenomes</taxon>
    </lineage>
</organism>
<feature type="region of interest" description="Disordered" evidence="1">
    <location>
        <begin position="1"/>
        <end position="48"/>
    </location>
</feature>
<reference evidence="2" key="1">
    <citation type="submission" date="2018-06" db="EMBL/GenBank/DDBJ databases">
        <authorList>
            <person name="Zhirakovskaya E."/>
        </authorList>
    </citation>
    <scope>NUCLEOTIDE SEQUENCE</scope>
</reference>
<proteinExistence type="predicted"/>
<name>A0A3B0ZWU5_9ZZZZ</name>
<dbReference type="AlphaFoldDB" id="A0A3B0ZWU5"/>
<dbReference type="EMBL" id="UOFQ01000187">
    <property type="protein sequence ID" value="VAW90409.1"/>
    <property type="molecule type" value="Genomic_DNA"/>
</dbReference>
<sequence length="65" mass="7614">MNIKRVKLSDATKKKGKSREELLEDMSEEELHRRATADLDNPPLTDEQLKEFSIAQQKEKRDEKS</sequence>
<gene>
    <name evidence="2" type="ORF">MNBD_GAMMA17-1435</name>
</gene>